<dbReference type="EMBL" id="ACEO02000001">
    <property type="protein sequence ID" value="EFC53044.1"/>
    <property type="molecule type" value="Genomic_DNA"/>
</dbReference>
<gene>
    <name evidence="1" type="ORF">NEISUBOT_03040</name>
</gene>
<evidence type="ECO:0000313" key="2">
    <source>
        <dbReference type="Proteomes" id="UP000004621"/>
    </source>
</evidence>
<reference evidence="1 2" key="1">
    <citation type="submission" date="2010-01" db="EMBL/GenBank/DDBJ databases">
        <authorList>
            <person name="Weinstock G."/>
            <person name="Sodergren E."/>
            <person name="Clifton S."/>
            <person name="Fulton L."/>
            <person name="Fulton B."/>
            <person name="Courtney L."/>
            <person name="Fronick C."/>
            <person name="Harrison M."/>
            <person name="Strong C."/>
            <person name="Farmer C."/>
            <person name="Delahaunty K."/>
            <person name="Markovic C."/>
            <person name="Hall O."/>
            <person name="Minx P."/>
            <person name="Tomlinson C."/>
            <person name="Mitreva M."/>
            <person name="Nelson J."/>
            <person name="Hou S."/>
            <person name="Wollam A."/>
            <person name="Pepin K.H."/>
            <person name="Johnson M."/>
            <person name="Bhonagiri V."/>
            <person name="Nash W.E."/>
            <person name="Warren W."/>
            <person name="Chinwalla A."/>
            <person name="Mardis E.R."/>
            <person name="Wilson R.K."/>
        </authorList>
    </citation>
    <scope>NUCLEOTIDE SEQUENCE [LARGE SCALE GENOMIC DNA]</scope>
    <source>
        <strain evidence="1 2">NJ9703</strain>
    </source>
</reference>
<evidence type="ECO:0000313" key="1">
    <source>
        <dbReference type="EMBL" id="EFC53044.1"/>
    </source>
</evidence>
<name>A0A9W5N085_NEISU</name>
<proteinExistence type="predicted"/>
<sequence length="62" mass="7453">MRVFLNICLLLEECNLIFSRCCLECKKISNKILFESIKNKFIGCYDYSYFRFSIVLYSTYLV</sequence>
<protein>
    <submittedName>
        <fullName evidence="1">Uncharacterized protein</fullName>
    </submittedName>
</protein>
<dbReference type="Proteomes" id="UP000004621">
    <property type="component" value="Unassembled WGS sequence"/>
</dbReference>
<accession>A0A9W5N085</accession>
<dbReference type="AlphaFoldDB" id="A0A9W5N085"/>
<comment type="caution">
    <text evidence="1">The sequence shown here is derived from an EMBL/GenBank/DDBJ whole genome shotgun (WGS) entry which is preliminary data.</text>
</comment>
<organism evidence="1 2">
    <name type="scientific">Neisseria subflava NJ9703</name>
    <dbReference type="NCBI Taxonomy" id="546268"/>
    <lineage>
        <taxon>Bacteria</taxon>
        <taxon>Pseudomonadati</taxon>
        <taxon>Pseudomonadota</taxon>
        <taxon>Betaproteobacteria</taxon>
        <taxon>Neisseriales</taxon>
        <taxon>Neisseriaceae</taxon>
        <taxon>Neisseria</taxon>
    </lineage>
</organism>